<keyword evidence="2" id="KW-0472">Membrane</keyword>
<organism evidence="3 4">
    <name type="scientific">Treponema putidum</name>
    <dbReference type="NCBI Taxonomy" id="221027"/>
    <lineage>
        <taxon>Bacteria</taxon>
        <taxon>Pseudomonadati</taxon>
        <taxon>Spirochaetota</taxon>
        <taxon>Spirochaetia</taxon>
        <taxon>Spirochaetales</taxon>
        <taxon>Treponemataceae</taxon>
        <taxon>Treponema</taxon>
    </lineage>
</organism>
<sequence>MTAKLKIPLICALIALALSVLLGLVSGVRFSAILMRSLIIFLISGGFVFGVQILLEHFVPDLFQPLSTQGAAKKETGKNVNISIDDPIEMPVINDEEISAAESDAVKADEDSVLDDIQGLGERKPDQEDFDTAKDASAASVGREESSDKTIETVKKQEKNTVKELEELPDLQDFIPEDDSEQGDDQMDFTQRGTSTFDVSTDLAASGMDTNTMVSAIRTVLKRDS</sequence>
<keyword evidence="2" id="KW-1133">Transmembrane helix</keyword>
<evidence type="ECO:0000313" key="4">
    <source>
        <dbReference type="Proteomes" id="UP001058682"/>
    </source>
</evidence>
<gene>
    <name evidence="3" type="ORF">E4N74_12850</name>
</gene>
<dbReference type="Proteomes" id="UP001058682">
    <property type="component" value="Chromosome"/>
</dbReference>
<feature type="compositionally biased region" description="Basic and acidic residues" evidence="1">
    <location>
        <begin position="121"/>
        <end position="134"/>
    </location>
</feature>
<dbReference type="RefSeq" id="WP_255818071.1">
    <property type="nucleotide sequence ID" value="NZ_CP038804.1"/>
</dbReference>
<evidence type="ECO:0000256" key="2">
    <source>
        <dbReference type="SAM" id="Phobius"/>
    </source>
</evidence>
<proteinExistence type="predicted"/>
<feature type="transmembrane region" description="Helical" evidence="2">
    <location>
        <begin position="37"/>
        <end position="55"/>
    </location>
</feature>
<reference evidence="3" key="1">
    <citation type="submission" date="2019-04" db="EMBL/GenBank/DDBJ databases">
        <title>Whole genome sequencing of oral phylogroup 2 treponemes.</title>
        <authorList>
            <person name="Chan Y."/>
            <person name="Zeng H.H."/>
            <person name="Yu X.L."/>
            <person name="Leung W.K."/>
            <person name="Watt R.M."/>
        </authorList>
    </citation>
    <scope>NUCLEOTIDE SEQUENCE</scope>
    <source>
        <strain evidence="3">OMZ 835</strain>
    </source>
</reference>
<feature type="compositionally biased region" description="Acidic residues" evidence="1">
    <location>
        <begin position="167"/>
        <end position="187"/>
    </location>
</feature>
<dbReference type="AlphaFoldDB" id="A0AAE9SMF5"/>
<accession>A0AAE9SMF5</accession>
<keyword evidence="2" id="KW-0812">Transmembrane</keyword>
<evidence type="ECO:0000256" key="1">
    <source>
        <dbReference type="SAM" id="MobiDB-lite"/>
    </source>
</evidence>
<dbReference type="EMBL" id="CP038804">
    <property type="protein sequence ID" value="UTY34789.1"/>
    <property type="molecule type" value="Genomic_DNA"/>
</dbReference>
<feature type="compositionally biased region" description="Basic and acidic residues" evidence="1">
    <location>
        <begin position="142"/>
        <end position="166"/>
    </location>
</feature>
<protein>
    <submittedName>
        <fullName evidence="3">Uncharacterized protein</fullName>
    </submittedName>
</protein>
<evidence type="ECO:0000313" key="3">
    <source>
        <dbReference type="EMBL" id="UTY34789.1"/>
    </source>
</evidence>
<name>A0AAE9SMF5_9SPIR</name>
<feature type="region of interest" description="Disordered" evidence="1">
    <location>
        <begin position="121"/>
        <end position="192"/>
    </location>
</feature>